<dbReference type="PANTHER" id="PTHR11972">
    <property type="entry name" value="NADPH OXIDASE"/>
    <property type="match status" value="1"/>
</dbReference>
<comment type="subunit">
    <text evidence="3">Monomer and homodimer.</text>
</comment>
<name>A0A445AZG3_ARAHY</name>
<evidence type="ECO:0000256" key="10">
    <source>
        <dbReference type="ARBA" id="ARBA00022857"/>
    </source>
</evidence>
<evidence type="ECO:0000256" key="7">
    <source>
        <dbReference type="ARBA" id="ARBA00022723"/>
    </source>
</evidence>
<dbReference type="Pfam" id="PF08022">
    <property type="entry name" value="FAD_binding_8"/>
    <property type="match status" value="1"/>
</dbReference>
<evidence type="ECO:0000256" key="3">
    <source>
        <dbReference type="ARBA" id="ARBA00011407"/>
    </source>
</evidence>
<dbReference type="InterPro" id="IPR011992">
    <property type="entry name" value="EF-hand-dom_pair"/>
</dbReference>
<dbReference type="SUPFAM" id="SSF47473">
    <property type="entry name" value="EF-hand"/>
    <property type="match status" value="1"/>
</dbReference>
<evidence type="ECO:0000256" key="5">
    <source>
        <dbReference type="ARBA" id="ARBA00022630"/>
    </source>
</evidence>
<feature type="domain" description="FAD-binding FR-type" evidence="16">
    <location>
        <begin position="577"/>
        <end position="683"/>
    </location>
</feature>
<dbReference type="GO" id="GO:0005886">
    <property type="term" value="C:plasma membrane"/>
    <property type="evidence" value="ECO:0007669"/>
    <property type="project" value="TreeGrafter"/>
</dbReference>
<evidence type="ECO:0000256" key="4">
    <source>
        <dbReference type="ARBA" id="ARBA00022559"/>
    </source>
</evidence>
<feature type="transmembrane region" description="Helical" evidence="15">
    <location>
        <begin position="426"/>
        <end position="444"/>
    </location>
</feature>
<evidence type="ECO:0000256" key="14">
    <source>
        <dbReference type="SAM" id="MobiDB-lite"/>
    </source>
</evidence>
<evidence type="ECO:0000259" key="16">
    <source>
        <dbReference type="PROSITE" id="PS51384"/>
    </source>
</evidence>
<feature type="region of interest" description="Disordered" evidence="14">
    <location>
        <begin position="1"/>
        <end position="29"/>
    </location>
</feature>
<accession>A0A445AZG3</accession>
<dbReference type="SUPFAM" id="SSF52343">
    <property type="entry name" value="Ferredoxin reductase-like, C-terminal NADP-linked domain"/>
    <property type="match status" value="1"/>
</dbReference>
<dbReference type="InterPro" id="IPR039261">
    <property type="entry name" value="FNR_nucleotide-bd"/>
</dbReference>
<feature type="transmembrane region" description="Helical" evidence="15">
    <location>
        <begin position="342"/>
        <end position="361"/>
    </location>
</feature>
<dbReference type="Pfam" id="PF08414">
    <property type="entry name" value="NADPH_Ox"/>
    <property type="match status" value="1"/>
</dbReference>
<keyword evidence="9" id="KW-0106">Calcium</keyword>
<keyword evidence="11 15" id="KW-1133">Transmembrane helix</keyword>
<keyword evidence="10" id="KW-0521">NADP</keyword>
<keyword evidence="18" id="KW-1185">Reference proteome</keyword>
<dbReference type="Gene3D" id="3.40.50.80">
    <property type="entry name" value="Nucleotide-binding domain of ferredoxin-NADP reductase (FNR) module"/>
    <property type="match status" value="1"/>
</dbReference>
<dbReference type="EMBL" id="SDMP01000011">
    <property type="protein sequence ID" value="RYR31766.1"/>
    <property type="molecule type" value="Genomic_DNA"/>
</dbReference>
<evidence type="ECO:0000313" key="17">
    <source>
        <dbReference type="EMBL" id="RYR31766.1"/>
    </source>
</evidence>
<keyword evidence="5" id="KW-0285">Flavoprotein</keyword>
<dbReference type="PANTHER" id="PTHR11972:SF127">
    <property type="entry name" value="RESPIRATORY BURST OXIDASE HOMOLOG PROTEIN A-LIKE"/>
    <property type="match status" value="1"/>
</dbReference>
<dbReference type="PROSITE" id="PS51384">
    <property type="entry name" value="FAD_FR"/>
    <property type="match status" value="1"/>
</dbReference>
<feature type="transmembrane region" description="Helical" evidence="15">
    <location>
        <begin position="523"/>
        <end position="543"/>
    </location>
</feature>
<gene>
    <name evidence="17" type="ORF">Ahy_B01g056665</name>
</gene>
<evidence type="ECO:0000256" key="6">
    <source>
        <dbReference type="ARBA" id="ARBA00022692"/>
    </source>
</evidence>
<evidence type="ECO:0000256" key="8">
    <source>
        <dbReference type="ARBA" id="ARBA00022827"/>
    </source>
</evidence>
<dbReference type="SFLD" id="SFLDG01169">
    <property type="entry name" value="NADPH_oxidase_subgroup_(NOX)"/>
    <property type="match status" value="1"/>
</dbReference>
<dbReference type="GO" id="GO:0004601">
    <property type="term" value="F:peroxidase activity"/>
    <property type="evidence" value="ECO:0007669"/>
    <property type="project" value="UniProtKB-KW"/>
</dbReference>
<evidence type="ECO:0000256" key="13">
    <source>
        <dbReference type="ARBA" id="ARBA00023136"/>
    </source>
</evidence>
<dbReference type="AlphaFoldDB" id="A0A445AZG3"/>
<dbReference type="Gene3D" id="1.10.238.10">
    <property type="entry name" value="EF-hand"/>
    <property type="match status" value="1"/>
</dbReference>
<keyword evidence="6 15" id="KW-0812">Transmembrane</keyword>
<dbReference type="InterPro" id="IPR050369">
    <property type="entry name" value="RBOH/FRE"/>
</dbReference>
<evidence type="ECO:0000256" key="12">
    <source>
        <dbReference type="ARBA" id="ARBA00023002"/>
    </source>
</evidence>
<dbReference type="SFLD" id="SFLDG01168">
    <property type="entry name" value="Ferric_reductase_subgroup_(FRE"/>
    <property type="match status" value="1"/>
</dbReference>
<keyword evidence="7" id="KW-0479">Metal-binding</keyword>
<comment type="similarity">
    <text evidence="2">Belongs to the RBOH (TC 5.B.1.3) family.</text>
</comment>
<evidence type="ECO:0000256" key="11">
    <source>
        <dbReference type="ARBA" id="ARBA00022989"/>
    </source>
</evidence>
<dbReference type="PRINTS" id="PR00466">
    <property type="entry name" value="GP91PHOX"/>
</dbReference>
<feature type="region of interest" description="Disordered" evidence="14">
    <location>
        <begin position="65"/>
        <end position="84"/>
    </location>
</feature>
<protein>
    <recommendedName>
        <fullName evidence="16">FAD-binding FR-type domain-containing protein</fullName>
    </recommendedName>
</protein>
<evidence type="ECO:0000256" key="1">
    <source>
        <dbReference type="ARBA" id="ARBA00004141"/>
    </source>
</evidence>
<dbReference type="Proteomes" id="UP000289738">
    <property type="component" value="Chromosome B01"/>
</dbReference>
<dbReference type="GO" id="GO:0046872">
    <property type="term" value="F:metal ion binding"/>
    <property type="evidence" value="ECO:0007669"/>
    <property type="project" value="UniProtKB-KW"/>
</dbReference>
<dbReference type="InterPro" id="IPR017927">
    <property type="entry name" value="FAD-bd_FR_type"/>
</dbReference>
<keyword evidence="8" id="KW-0274">FAD</keyword>
<feature type="transmembrane region" description="Helical" evidence="15">
    <location>
        <begin position="482"/>
        <end position="502"/>
    </location>
</feature>
<sequence length="870" mass="99233">MNTLQGNANENNKLIKTQHHQRVSQNDPTTMDNVHHVQVESKAPHHQHHNHDSHHRSSLIALMRASPSSSLTPSSSTSSSSSSSSSWTLKKYLLYDHPGPTGSNNVPPHDDEDHQEHQLRPPHVAEIHELQKRVFIDGIVGHSGMQWNHVNSRFDQVSSPRTSPEPVVEWSNFAFCIGMQSSPEFANELLRALRGGKHWKFNITKTDLYRFWLRIKDDSFDSRMRIFFYMCNRNNDGRITKTDIKQTIVLAASTNKLSVTQEEAENSAALIMESLDLQNKGYIQISQMECLLKLIQSPSKKSLAAGDTEKQNNVESNKNGFLKEQEAMSRAEVLFRTNWRRAWMVLVWVMACIVLFGWKFYQYSHRSGFQVMGYCLPTAKGAAETLKLNMALILLPVCRNTITWLRKDPRINYLIPFNDNINFHKLIAAGIVVGVVLHGGTHLACDFPRISGSSTAVFQQTIAARFGFRQPTYLQILATTEVASGIAMVFLMAIAFTLATKWPRRRSPALPVSLRRVTGYNTFWYSHHLFVIVYALLIVHSMFLFLTNKWTEKTTWMYIAFPVLLYTGERIFRAVRSGSYEVDIFKVSLCPGKVLYLKMQKPEGFKYQSGMYIFLQCPQISSLEWHPFSLTSGPQDDYLSVHIRTLGDWSYQIYDLFQEAVLTRSEVCPKVYIDGPYGSASQDHVKYDIVMLIGLGIGATPFISILKDVAATTHNDHVHSGVREYGNLTKCPQKAYLYWVTREQNSLDWFRDVMNQIATSNKNQSVVEMHNFLTSTVYPAGDIRAALLSVIQGLHHAKNGTDLVSRSPIYTHFARPNWFNIFARLAQRHRGAKIGVFYCGSSNLARELKKLCTEFSTKTTTRFVFHKENY</sequence>
<feature type="compositionally biased region" description="Low complexity" evidence="14">
    <location>
        <begin position="66"/>
        <end position="84"/>
    </location>
</feature>
<feature type="region of interest" description="Disordered" evidence="14">
    <location>
        <begin position="96"/>
        <end position="118"/>
    </location>
</feature>
<evidence type="ECO:0000313" key="18">
    <source>
        <dbReference type="Proteomes" id="UP000289738"/>
    </source>
</evidence>
<evidence type="ECO:0000256" key="2">
    <source>
        <dbReference type="ARBA" id="ARBA00007975"/>
    </source>
</evidence>
<dbReference type="FunFam" id="2.40.30.10:FF:000120">
    <property type="entry name" value="Respiratory burst oxidase homolog protein C"/>
    <property type="match status" value="1"/>
</dbReference>
<comment type="subcellular location">
    <subcellularLocation>
        <location evidence="1">Membrane</location>
        <topology evidence="1">Multi-pass membrane protein</topology>
    </subcellularLocation>
</comment>
<dbReference type="STRING" id="3818.A0A445AZG3"/>
<dbReference type="InterPro" id="IPR013130">
    <property type="entry name" value="Fe3_Rdtase_TM_dom"/>
</dbReference>
<proteinExistence type="inferred from homology"/>
<dbReference type="InterPro" id="IPR013121">
    <property type="entry name" value="Fe_red_NAD-bd_6"/>
</dbReference>
<keyword evidence="13 15" id="KW-0472">Membrane</keyword>
<dbReference type="CDD" id="cd06186">
    <property type="entry name" value="NOX_Duox_like_FAD_NADP"/>
    <property type="match status" value="1"/>
</dbReference>
<comment type="caution">
    <text evidence="17">The sequence shown here is derived from an EMBL/GenBank/DDBJ whole genome shotgun (WGS) entry which is preliminary data.</text>
</comment>
<evidence type="ECO:0000256" key="9">
    <source>
        <dbReference type="ARBA" id="ARBA00022837"/>
    </source>
</evidence>
<feature type="compositionally biased region" description="Polar residues" evidence="14">
    <location>
        <begin position="1"/>
        <end position="15"/>
    </location>
</feature>
<evidence type="ECO:0000256" key="15">
    <source>
        <dbReference type="SAM" id="Phobius"/>
    </source>
</evidence>
<dbReference type="InterPro" id="IPR013112">
    <property type="entry name" value="FAD-bd_8"/>
</dbReference>
<dbReference type="Pfam" id="PF08030">
    <property type="entry name" value="NAD_binding_6"/>
    <property type="match status" value="1"/>
</dbReference>
<dbReference type="Pfam" id="PF01794">
    <property type="entry name" value="Ferric_reduct"/>
    <property type="match status" value="1"/>
</dbReference>
<keyword evidence="4" id="KW-0575">Peroxidase</keyword>
<dbReference type="InterPro" id="IPR017938">
    <property type="entry name" value="Riboflavin_synthase-like_b-brl"/>
</dbReference>
<feature type="compositionally biased region" description="Basic and acidic residues" evidence="14">
    <location>
        <begin position="108"/>
        <end position="118"/>
    </location>
</feature>
<organism evidence="17 18">
    <name type="scientific">Arachis hypogaea</name>
    <name type="common">Peanut</name>
    <dbReference type="NCBI Taxonomy" id="3818"/>
    <lineage>
        <taxon>Eukaryota</taxon>
        <taxon>Viridiplantae</taxon>
        <taxon>Streptophyta</taxon>
        <taxon>Embryophyta</taxon>
        <taxon>Tracheophyta</taxon>
        <taxon>Spermatophyta</taxon>
        <taxon>Magnoliopsida</taxon>
        <taxon>eudicotyledons</taxon>
        <taxon>Gunneridae</taxon>
        <taxon>Pentapetalae</taxon>
        <taxon>rosids</taxon>
        <taxon>fabids</taxon>
        <taxon>Fabales</taxon>
        <taxon>Fabaceae</taxon>
        <taxon>Papilionoideae</taxon>
        <taxon>50 kb inversion clade</taxon>
        <taxon>dalbergioids sensu lato</taxon>
        <taxon>Dalbergieae</taxon>
        <taxon>Pterocarpus clade</taxon>
        <taxon>Arachis</taxon>
    </lineage>
</organism>
<reference evidence="17 18" key="1">
    <citation type="submission" date="2019-01" db="EMBL/GenBank/DDBJ databases">
        <title>Sequencing of cultivated peanut Arachis hypogaea provides insights into genome evolution and oil improvement.</title>
        <authorList>
            <person name="Chen X."/>
        </authorList>
    </citation>
    <scope>NUCLEOTIDE SEQUENCE [LARGE SCALE GENOMIC DNA]</scope>
    <source>
        <strain evidence="18">cv. Fuhuasheng</strain>
        <tissue evidence="17">Leaves</tissue>
    </source>
</reference>
<keyword evidence="12" id="KW-0560">Oxidoreductase</keyword>
<dbReference type="SUPFAM" id="SSF63380">
    <property type="entry name" value="Riboflavin synthase domain-like"/>
    <property type="match status" value="1"/>
</dbReference>
<dbReference type="Gene3D" id="2.40.30.10">
    <property type="entry name" value="Translation factors"/>
    <property type="match status" value="1"/>
</dbReference>
<dbReference type="GO" id="GO:0016174">
    <property type="term" value="F:NAD(P)H oxidase H2O2-forming activity"/>
    <property type="evidence" value="ECO:0007669"/>
    <property type="project" value="TreeGrafter"/>
</dbReference>
<dbReference type="InterPro" id="IPR013623">
    <property type="entry name" value="NADPH_Ox"/>
</dbReference>
<dbReference type="InterPro" id="IPR000778">
    <property type="entry name" value="Cyt_b245_heavy_chain"/>
</dbReference>